<dbReference type="OrthoDB" id="8035741at2759"/>
<feature type="region of interest" description="Disordered" evidence="1">
    <location>
        <begin position="44"/>
        <end position="96"/>
    </location>
</feature>
<proteinExistence type="predicted"/>
<dbReference type="EMBL" id="GDHF01005285">
    <property type="protein sequence ID" value="JAI47029.1"/>
    <property type="molecule type" value="Transcribed_RNA"/>
</dbReference>
<sequence length="154" mass="17224">MERILSGIAKINFQQNCEDILVESRLGNMNDQLQEMSRIVDTNGECKKNDNTAESDIESDLNSSGETNLFGDDDADSSGSTSKAGGSLSQRRNLPRRACKENSLKLKRRSIVKPKRHSSSMTCDFSMLRPADIRKIYCNKKTEKLPTHLLGDNL</sequence>
<gene>
    <name evidence="2" type="ORF">c0_g1_i1</name>
</gene>
<name>A0A0K8W7K2_BACLA</name>
<evidence type="ECO:0000313" key="2">
    <source>
        <dbReference type="EMBL" id="JAI47029.1"/>
    </source>
</evidence>
<organism evidence="2">
    <name type="scientific">Bactrocera latifrons</name>
    <name type="common">Malaysian fruit fly</name>
    <name type="synonym">Chaetodacus latifrons</name>
    <dbReference type="NCBI Taxonomy" id="174628"/>
    <lineage>
        <taxon>Eukaryota</taxon>
        <taxon>Metazoa</taxon>
        <taxon>Ecdysozoa</taxon>
        <taxon>Arthropoda</taxon>
        <taxon>Hexapoda</taxon>
        <taxon>Insecta</taxon>
        <taxon>Pterygota</taxon>
        <taxon>Neoptera</taxon>
        <taxon>Endopterygota</taxon>
        <taxon>Diptera</taxon>
        <taxon>Brachycera</taxon>
        <taxon>Muscomorpha</taxon>
        <taxon>Tephritoidea</taxon>
        <taxon>Tephritidae</taxon>
        <taxon>Bactrocera</taxon>
        <taxon>Bactrocera</taxon>
    </lineage>
</organism>
<feature type="compositionally biased region" description="Low complexity" evidence="1">
    <location>
        <begin position="77"/>
        <end position="89"/>
    </location>
</feature>
<evidence type="ECO:0000256" key="1">
    <source>
        <dbReference type="SAM" id="MobiDB-lite"/>
    </source>
</evidence>
<dbReference type="AlphaFoldDB" id="A0A0K8W7K2"/>
<accession>A0A0K8W7K2</accession>
<protein>
    <submittedName>
        <fullName evidence="2">Uncharacterized protein</fullName>
    </submittedName>
</protein>
<reference evidence="2" key="1">
    <citation type="submission" date="2015-06" db="EMBL/GenBank/DDBJ databases">
        <authorList>
            <person name="Hoefler B.C."/>
            <person name="Straight P.D."/>
        </authorList>
    </citation>
    <scope>NUCLEOTIDE SEQUENCE</scope>
</reference>